<evidence type="ECO:0000313" key="3">
    <source>
        <dbReference type="EMBL" id="EGD59418.1"/>
    </source>
</evidence>
<comment type="caution">
    <text evidence="3">The sequence shown here is derived from an EMBL/GenBank/DDBJ whole genome shotgun (WGS) entry which is preliminary data.</text>
</comment>
<reference evidence="3 4" key="1">
    <citation type="journal article" date="2012" name="J. Bacteriol.">
        <title>Draft Genome Sequence of Novosphingobium nitrogenifigens Y88T.</title>
        <authorList>
            <person name="Strabala T.J."/>
            <person name="Macdonald L."/>
            <person name="Liu V."/>
            <person name="Smit A.M."/>
        </authorList>
    </citation>
    <scope>NUCLEOTIDE SEQUENCE [LARGE SCALE GENOMIC DNA]</scope>
    <source>
        <strain evidence="3 4">DSM 19370</strain>
    </source>
</reference>
<evidence type="ECO:0000256" key="1">
    <source>
        <dbReference type="SAM" id="MobiDB-lite"/>
    </source>
</evidence>
<dbReference type="EMBL" id="AEWJ01000033">
    <property type="protein sequence ID" value="EGD59418.1"/>
    <property type="molecule type" value="Genomic_DNA"/>
</dbReference>
<name>F1Z7M7_9SPHN</name>
<dbReference type="InParanoid" id="F1Z7M7"/>
<dbReference type="HOGENOM" id="CLU_164733_0_0_5"/>
<dbReference type="Proteomes" id="UP000004728">
    <property type="component" value="Unassembled WGS sequence"/>
</dbReference>
<sequence>MTSTSIPSTAVAAATVPTTSATSGDQSKLHQAAQAFEAIFVRQMLASARQTNFGDDLWGNDQGNDTFTAMRDERFADIAAKSGAFGLAHQIETQLAPKTASSNADATTSTGTAAQLAAAAKG</sequence>
<dbReference type="eggNOG" id="COG3951">
    <property type="taxonomic scope" value="Bacteria"/>
</dbReference>
<protein>
    <submittedName>
        <fullName evidence="3">Peptidoglycan hydrolase</fullName>
    </submittedName>
</protein>
<dbReference type="AlphaFoldDB" id="F1Z7M7"/>
<dbReference type="InterPro" id="IPR019301">
    <property type="entry name" value="Flagellar_prot_FlgJ_N"/>
</dbReference>
<feature type="domain" description="Flagellar protein FlgJ N-terminal" evidence="2">
    <location>
        <begin position="47"/>
        <end position="94"/>
    </location>
</feature>
<keyword evidence="3" id="KW-0378">Hydrolase</keyword>
<dbReference type="GO" id="GO:0016787">
    <property type="term" value="F:hydrolase activity"/>
    <property type="evidence" value="ECO:0007669"/>
    <property type="project" value="UniProtKB-KW"/>
</dbReference>
<feature type="compositionally biased region" description="Low complexity" evidence="1">
    <location>
        <begin position="99"/>
        <end position="122"/>
    </location>
</feature>
<keyword evidence="4" id="KW-1185">Reference proteome</keyword>
<dbReference type="RefSeq" id="WP_008067760.1">
    <property type="nucleotide sequence ID" value="NZ_AQWK01000013.1"/>
</dbReference>
<evidence type="ECO:0000259" key="2">
    <source>
        <dbReference type="Pfam" id="PF10135"/>
    </source>
</evidence>
<dbReference type="Pfam" id="PF10135">
    <property type="entry name" value="Rod-binding"/>
    <property type="match status" value="1"/>
</dbReference>
<organism evidence="3 4">
    <name type="scientific">Novosphingobium nitrogenifigens DSM 19370</name>
    <dbReference type="NCBI Taxonomy" id="983920"/>
    <lineage>
        <taxon>Bacteria</taxon>
        <taxon>Pseudomonadati</taxon>
        <taxon>Pseudomonadota</taxon>
        <taxon>Alphaproteobacteria</taxon>
        <taxon>Sphingomonadales</taxon>
        <taxon>Sphingomonadaceae</taxon>
        <taxon>Novosphingobium</taxon>
    </lineage>
</organism>
<feature type="region of interest" description="Disordered" evidence="1">
    <location>
        <begin position="96"/>
        <end position="122"/>
    </location>
</feature>
<dbReference type="OrthoDB" id="8481704at2"/>
<evidence type="ECO:0000313" key="4">
    <source>
        <dbReference type="Proteomes" id="UP000004728"/>
    </source>
</evidence>
<dbReference type="STRING" id="983920.Y88_1573"/>
<gene>
    <name evidence="3" type="ORF">Y88_1573</name>
</gene>
<accession>F1Z7M7</accession>
<proteinExistence type="predicted"/>